<dbReference type="AlphaFoldDB" id="A0A2C9ELX2"/>
<dbReference type="PANTHER" id="PTHR42996">
    <property type="entry name" value="PHOSPHATE-BINDING PROTEIN PSTS"/>
    <property type="match status" value="1"/>
</dbReference>
<dbReference type="RefSeq" id="WP_015635438.1">
    <property type="nucleotide sequence ID" value="NC_021237.1"/>
</dbReference>
<dbReference type="SUPFAM" id="SSF53850">
    <property type="entry name" value="Periplasmic binding protein-like II"/>
    <property type="match status" value="1"/>
</dbReference>
<name>A0A2C9ELX2_PSEPH</name>
<evidence type="ECO:0000256" key="2">
    <source>
        <dbReference type="SAM" id="SignalP"/>
    </source>
</evidence>
<accession>A0A2C9ELX2</accession>
<gene>
    <name evidence="4" type="ORF">PFLCHA0_c28180</name>
</gene>
<dbReference type="HOGENOM" id="CLU_047926_0_0_6"/>
<feature type="signal peptide" evidence="2">
    <location>
        <begin position="1"/>
        <end position="23"/>
    </location>
</feature>
<dbReference type="Pfam" id="PF12849">
    <property type="entry name" value="PBP_like_2"/>
    <property type="match status" value="1"/>
</dbReference>
<dbReference type="GeneID" id="57475812"/>
<comment type="similarity">
    <text evidence="1">Belongs to the PstS family.</text>
</comment>
<organism evidence="4 5">
    <name type="scientific">Pseudomonas protegens (strain DSM 19095 / LMG 27888 / CFBP 6595 / CHA0)</name>
    <dbReference type="NCBI Taxonomy" id="1124983"/>
    <lineage>
        <taxon>Bacteria</taxon>
        <taxon>Pseudomonadati</taxon>
        <taxon>Pseudomonadota</taxon>
        <taxon>Gammaproteobacteria</taxon>
        <taxon>Pseudomonadales</taxon>
        <taxon>Pseudomonadaceae</taxon>
        <taxon>Pseudomonas</taxon>
    </lineage>
</organism>
<evidence type="ECO:0000313" key="5">
    <source>
        <dbReference type="Proteomes" id="UP000013940"/>
    </source>
</evidence>
<dbReference type="InterPro" id="IPR024370">
    <property type="entry name" value="PBP_domain"/>
</dbReference>
<dbReference type="PANTHER" id="PTHR42996:SF1">
    <property type="entry name" value="PHOSPHATE-BINDING PROTEIN PSTS"/>
    <property type="match status" value="1"/>
</dbReference>
<dbReference type="Proteomes" id="UP000013940">
    <property type="component" value="Chromosome"/>
</dbReference>
<dbReference type="InterPro" id="IPR050962">
    <property type="entry name" value="Phosphate-bind_PstS"/>
</dbReference>
<feature type="domain" description="PBP" evidence="3">
    <location>
        <begin position="60"/>
        <end position="252"/>
    </location>
</feature>
<evidence type="ECO:0000313" key="4">
    <source>
        <dbReference type="EMBL" id="AGL84589.1"/>
    </source>
</evidence>
<sequence>MFKMHWLATSLVGSALCAQLALADINGGGSTLPQSYYLAPGVLTAGFAPYIGSDLGDKEAFLNNDYNRLIPGAPARNVHWVATESKLRGSELDGYSMAHGASWGPLIQVPVAATAVAIRFNKAGIGNLDLSVNDVCGIFSGRLDRWEYLSSGAGTYGPLTVVYPQGPSGTTELFTRFLNAKCSEPAGPFAVTRFFANAYPASVPQTAKSAQGSPQIMEVLNATPGSVTFIGSSHASSTLAGLEDGSKVARVGGIAPTPANIVNAISLISPPTANLSTGPFSDPIRWVPVFAASFDGNDPSVVPFPSVGYPILGFSTAIFSQCYADAAQTAQVRAFFARQYGSLVTNDAALLNNNLQPLPAIWKAAIRNAFVTPASLRSIGNPNICNAIGRPF</sequence>
<evidence type="ECO:0000256" key="1">
    <source>
        <dbReference type="ARBA" id="ARBA00008725"/>
    </source>
</evidence>
<dbReference type="Gene3D" id="3.40.190.10">
    <property type="entry name" value="Periplasmic binding protein-like II"/>
    <property type="match status" value="2"/>
</dbReference>
<dbReference type="KEGG" id="pprc:PFLCHA0_c28180"/>
<feature type="chain" id="PRO_5012180577" evidence="2">
    <location>
        <begin position="24"/>
        <end position="392"/>
    </location>
</feature>
<proteinExistence type="inferred from homology"/>
<reference evidence="5" key="1">
    <citation type="journal article" date="2014" name="Genome Announc.">
        <title>Full-genome sequence of the plant growth-promoting bacterium Pseudomonas protegens CHA0.</title>
        <authorList>
            <person name="Jousset A."/>
            <person name="Schuldes J."/>
            <person name="Keel C."/>
            <person name="Maurhofer M."/>
            <person name="Daniel R."/>
            <person name="Scheu S."/>
            <person name="Thuermer A."/>
        </authorList>
    </citation>
    <scope>NUCLEOTIDE SEQUENCE [LARGE SCALE GENOMIC DNA]</scope>
    <source>
        <strain evidence="5">DSM 19095 / LMG 27888 / CFBP 6595 / CHA0</strain>
    </source>
</reference>
<dbReference type="eggNOG" id="COG0226">
    <property type="taxonomic scope" value="Bacteria"/>
</dbReference>
<keyword evidence="2" id="KW-0732">Signal</keyword>
<evidence type="ECO:0000259" key="3">
    <source>
        <dbReference type="Pfam" id="PF12849"/>
    </source>
</evidence>
<protein>
    <submittedName>
        <fullName evidence="4">Phosphate-binding protein</fullName>
    </submittedName>
</protein>
<dbReference type="EMBL" id="CP003190">
    <property type="protein sequence ID" value="AGL84589.1"/>
    <property type="molecule type" value="Genomic_DNA"/>
</dbReference>